<accession>A0A938XZC2</accession>
<dbReference type="AlphaFoldDB" id="A0A938XZC2"/>
<keyword evidence="1" id="KW-0547">Nucleotide-binding</keyword>
<proteinExistence type="predicted"/>
<evidence type="ECO:0000313" key="4">
    <source>
        <dbReference type="Proteomes" id="UP000717624"/>
    </source>
</evidence>
<name>A0A938XZC2_9BACL</name>
<dbReference type="InterPro" id="IPR003806">
    <property type="entry name" value="ATP-grasp_PylC-type"/>
</dbReference>
<dbReference type="SUPFAM" id="SSF56059">
    <property type="entry name" value="Glutathione synthetase ATP-binding domain-like"/>
    <property type="match status" value="1"/>
</dbReference>
<dbReference type="Proteomes" id="UP000717624">
    <property type="component" value="Unassembled WGS sequence"/>
</dbReference>
<evidence type="ECO:0000256" key="1">
    <source>
        <dbReference type="PROSITE-ProRule" id="PRU00409"/>
    </source>
</evidence>
<protein>
    <recommendedName>
        <fullName evidence="2">ATP-grasp domain-containing protein</fullName>
    </recommendedName>
</protein>
<dbReference type="InterPro" id="IPR053269">
    <property type="entry name" value="Asp-Met_ligase"/>
</dbReference>
<reference evidence="3" key="1">
    <citation type="submission" date="2021-01" db="EMBL/GenBank/DDBJ databases">
        <title>Genomic Encyclopedia of Type Strains, Phase IV (KMG-IV): sequencing the most valuable type-strain genomes for metagenomic binning, comparative biology and taxonomic classification.</title>
        <authorList>
            <person name="Goeker M."/>
        </authorList>
    </citation>
    <scope>NUCLEOTIDE SEQUENCE</scope>
    <source>
        <strain evidence="3">DSM 25523</strain>
    </source>
</reference>
<evidence type="ECO:0000313" key="3">
    <source>
        <dbReference type="EMBL" id="MBM7589664.1"/>
    </source>
</evidence>
<evidence type="ECO:0000259" key="2">
    <source>
        <dbReference type="PROSITE" id="PS50975"/>
    </source>
</evidence>
<sequence>MNNFLSAARAAFLERKSARHFIWLANFEVEGDWKDPDILSLPGLANRNTYLVNNSLAEQALLLAEADDLVLLNKAPDPDYLYYLQQLGLPQPSIYIAGTAEPLLRLTSTYLHNEQAVADLKRLAAQQYLLLPHGTSQMEEKLSQRTGIPLATVKAHVASRINSKVYSRQVCEQLGIRQPFGAAIHSLTALQQQFRMIKAASAGSAFVLKDGLGVSGKGMLLIDSEQRFEQVLRMLQSIAAKKGHDRVQMVLEEWINKQKDIHYSFLLTKSGQIKLGCILEAFVSNGVHMGHLHPHKLTEPVVKQIEETILLLGRELAREGYFGIVGVDAMLAEDGTFYPCLEINARFNMSTYHSRIFSEWLSQESFVIARAYHFRKTHSIPFARLRTAMADLLFTREKGKGVFINGFSTVNLEETQKGISSSRLYAMLVGSSREECRELQASLLARLEQMEGVLIGRDI</sequence>
<comment type="caution">
    <text evidence="3">The sequence shown here is derived from an EMBL/GenBank/DDBJ whole genome shotgun (WGS) entry which is preliminary data.</text>
</comment>
<dbReference type="PANTHER" id="PTHR37018">
    <property type="entry name" value="CULTURE SPECIFIC PROTEIN, PUTATIVE (AFU_ORTHOLOGUE AFUA_2G00130)-RELATED"/>
    <property type="match status" value="1"/>
</dbReference>
<keyword evidence="1" id="KW-0067">ATP-binding</keyword>
<dbReference type="Gene3D" id="3.30.470.20">
    <property type="entry name" value="ATP-grasp fold, B domain"/>
    <property type="match status" value="1"/>
</dbReference>
<dbReference type="GO" id="GO:0046872">
    <property type="term" value="F:metal ion binding"/>
    <property type="evidence" value="ECO:0007669"/>
    <property type="project" value="InterPro"/>
</dbReference>
<organism evidence="3 4">
    <name type="scientific">Brevibacillus fulvus</name>
    <dbReference type="NCBI Taxonomy" id="1125967"/>
    <lineage>
        <taxon>Bacteria</taxon>
        <taxon>Bacillati</taxon>
        <taxon>Bacillota</taxon>
        <taxon>Bacilli</taxon>
        <taxon>Bacillales</taxon>
        <taxon>Paenibacillaceae</taxon>
        <taxon>Brevibacillus</taxon>
    </lineage>
</organism>
<dbReference type="Pfam" id="PF18604">
    <property type="entry name" value="PreAtp-grasp"/>
    <property type="match status" value="1"/>
</dbReference>
<keyword evidence="4" id="KW-1185">Reference proteome</keyword>
<dbReference type="PANTHER" id="PTHR37018:SF1">
    <property type="entry name" value="CULTURE SPECIFIC PROTEIN, PUTATIVE (AFU_ORTHOLOGUE AFUA_2G00130)-RELATED"/>
    <property type="match status" value="1"/>
</dbReference>
<dbReference type="PROSITE" id="PS50975">
    <property type="entry name" value="ATP_GRASP"/>
    <property type="match status" value="1"/>
</dbReference>
<dbReference type="RefSeq" id="WP_204517387.1">
    <property type="nucleotide sequence ID" value="NZ_BAABIN010000038.1"/>
</dbReference>
<dbReference type="InterPro" id="IPR011761">
    <property type="entry name" value="ATP-grasp"/>
</dbReference>
<dbReference type="Pfam" id="PF02655">
    <property type="entry name" value="ATP-grasp_3"/>
    <property type="match status" value="1"/>
</dbReference>
<dbReference type="GO" id="GO:0005524">
    <property type="term" value="F:ATP binding"/>
    <property type="evidence" value="ECO:0007669"/>
    <property type="project" value="UniProtKB-UniRule"/>
</dbReference>
<feature type="domain" description="ATP-grasp" evidence="2">
    <location>
        <begin position="168"/>
        <end position="372"/>
    </location>
</feature>
<gene>
    <name evidence="3" type="ORF">JOD01_001264</name>
</gene>
<dbReference type="EMBL" id="JAFBEB010000003">
    <property type="protein sequence ID" value="MBM7589664.1"/>
    <property type="molecule type" value="Genomic_DNA"/>
</dbReference>
<dbReference type="InterPro" id="IPR040754">
    <property type="entry name" value="PreAtp-grasp"/>
</dbReference>